<evidence type="ECO:0000256" key="2">
    <source>
        <dbReference type="SAM" id="SignalP"/>
    </source>
</evidence>
<sequence>MKTLRRYFANYKLFLAVLALAFLALTTYSFAQDGTWYMNSSGELRRKTFNEQYLSSDNQPCTKLVVEGNGNIEQVQGVCGQGALQNLFSTISSGLVGETKIEVEDGEIASIDHSRGLSDQVIALAGNFYTEQPIESTQVQAKNFVKDITEDLRLVTPTYAQESTVYFPGWGYNILRPIQSFWSVNKNVAYGLLIIIVMVVALLVLFRRESGQQVITVVNSLPSIILSLLLITFSYAISGLFIDLITVGTNFVQYVLVASPGSPGYNTIWNGGTQIIYEDGVPRLWHQAEQVGENLVNNEVGEFGPLDGKYGIQADDPLMSVWLVFGTADLNLSGDDLLTTDLVPQLNVIETIPIIGGVVNSLTRLIPDGSSSADGLSSLAAQIANLVFTLALFMASIRIFFKLMSAYITLILFPIVSPYMFLIAAMPTMLGNMIGAFLKPMFAASLKFIVTYAVFLLIVVITYEPLIQSFSFVPPLLGYDPSTSVETSGRLVKILIAYGLYLATPVILDKVSELAQAGDGGGAFGEAISNQTKASAGQLYSLIAGAFSSFNRKRYPERR</sequence>
<keyword evidence="1" id="KW-0812">Transmembrane</keyword>
<reference evidence="3" key="2">
    <citation type="journal article" date="2021" name="Microbiome">
        <title>Successional dynamics and alternative stable states in a saline activated sludge microbial community over 9 years.</title>
        <authorList>
            <person name="Wang Y."/>
            <person name="Ye J."/>
            <person name="Ju F."/>
            <person name="Liu L."/>
            <person name="Boyd J.A."/>
            <person name="Deng Y."/>
            <person name="Parks D.H."/>
            <person name="Jiang X."/>
            <person name="Yin X."/>
            <person name="Woodcroft B.J."/>
            <person name="Tyson G.W."/>
            <person name="Hugenholtz P."/>
            <person name="Polz M.F."/>
            <person name="Zhang T."/>
        </authorList>
    </citation>
    <scope>NUCLEOTIDE SEQUENCE</scope>
    <source>
        <strain evidence="3">HKST-UBA11</strain>
    </source>
</reference>
<accession>A0A955L803</accession>
<evidence type="ECO:0000313" key="4">
    <source>
        <dbReference type="Proteomes" id="UP000754563"/>
    </source>
</evidence>
<keyword evidence="1" id="KW-1133">Transmembrane helix</keyword>
<evidence type="ECO:0008006" key="5">
    <source>
        <dbReference type="Google" id="ProtNLM"/>
    </source>
</evidence>
<protein>
    <recommendedName>
        <fullName evidence="5">Type IV secretion system protein</fullName>
    </recommendedName>
</protein>
<feature type="chain" id="PRO_5038142740" description="Type IV secretion system protein" evidence="2">
    <location>
        <begin position="32"/>
        <end position="559"/>
    </location>
</feature>
<reference evidence="3" key="1">
    <citation type="submission" date="2020-04" db="EMBL/GenBank/DDBJ databases">
        <authorList>
            <person name="Zhang T."/>
        </authorList>
    </citation>
    <scope>NUCLEOTIDE SEQUENCE</scope>
    <source>
        <strain evidence="3">HKST-UBA11</strain>
    </source>
</reference>
<feature type="transmembrane region" description="Helical" evidence="1">
    <location>
        <begin position="188"/>
        <end position="206"/>
    </location>
</feature>
<gene>
    <name evidence="3" type="ORF">KC717_01205</name>
</gene>
<evidence type="ECO:0000256" key="1">
    <source>
        <dbReference type="SAM" id="Phobius"/>
    </source>
</evidence>
<feature type="signal peptide" evidence="2">
    <location>
        <begin position="1"/>
        <end position="31"/>
    </location>
</feature>
<keyword evidence="2" id="KW-0732">Signal</keyword>
<keyword evidence="1" id="KW-0472">Membrane</keyword>
<feature type="transmembrane region" description="Helical" evidence="1">
    <location>
        <begin position="218"/>
        <end position="242"/>
    </location>
</feature>
<evidence type="ECO:0000313" key="3">
    <source>
        <dbReference type="EMBL" id="MCA9385244.1"/>
    </source>
</evidence>
<feature type="transmembrane region" description="Helical" evidence="1">
    <location>
        <begin position="408"/>
        <end position="430"/>
    </location>
</feature>
<comment type="caution">
    <text evidence="3">The sequence shown here is derived from an EMBL/GenBank/DDBJ whole genome shotgun (WGS) entry which is preliminary data.</text>
</comment>
<dbReference type="EMBL" id="JAGQLH010000009">
    <property type="protein sequence ID" value="MCA9385244.1"/>
    <property type="molecule type" value="Genomic_DNA"/>
</dbReference>
<organism evidence="3 4">
    <name type="scientific">Candidatus Dojkabacteria bacterium</name>
    <dbReference type="NCBI Taxonomy" id="2099670"/>
    <lineage>
        <taxon>Bacteria</taxon>
        <taxon>Candidatus Dojkabacteria</taxon>
    </lineage>
</organism>
<name>A0A955L803_9BACT</name>
<dbReference type="AlphaFoldDB" id="A0A955L803"/>
<feature type="transmembrane region" description="Helical" evidence="1">
    <location>
        <begin position="442"/>
        <end position="463"/>
    </location>
</feature>
<feature type="transmembrane region" description="Helical" evidence="1">
    <location>
        <begin position="379"/>
        <end position="401"/>
    </location>
</feature>
<proteinExistence type="predicted"/>
<dbReference type="Proteomes" id="UP000754563">
    <property type="component" value="Unassembled WGS sequence"/>
</dbReference>